<gene>
    <name evidence="3" type="ORF">LPB137_01405</name>
</gene>
<dbReference type="PANTHER" id="PTHR33542">
    <property type="entry name" value="SIROHYDROCHLORIN FERROCHELATASE, CHLOROPLASTIC"/>
    <property type="match status" value="1"/>
</dbReference>
<keyword evidence="4" id="KW-1185">Reference proteome</keyword>
<reference evidence="3 4" key="1">
    <citation type="submission" date="2017-01" db="EMBL/GenBank/DDBJ databases">
        <title>Genome sequencing of Arcobacter sp. LPB0137.</title>
        <authorList>
            <person name="Lee G.-W."/>
            <person name="Yi H."/>
        </authorList>
    </citation>
    <scope>NUCLEOTIDE SEQUENCE [LARGE SCALE GENOMIC DNA]</scope>
    <source>
        <strain evidence="3 4">LPB0137</strain>
    </source>
</reference>
<organism evidence="3 4">
    <name type="scientific">Poseidonibacter parvus</name>
    <dbReference type="NCBI Taxonomy" id="1850254"/>
    <lineage>
        <taxon>Bacteria</taxon>
        <taxon>Pseudomonadati</taxon>
        <taxon>Campylobacterota</taxon>
        <taxon>Epsilonproteobacteria</taxon>
        <taxon>Campylobacterales</taxon>
        <taxon>Arcobacteraceae</taxon>
        <taxon>Poseidonibacter</taxon>
    </lineage>
</organism>
<evidence type="ECO:0000256" key="2">
    <source>
        <dbReference type="ARBA" id="ARBA00023239"/>
    </source>
</evidence>
<dbReference type="AlphaFoldDB" id="A0A1P8KJA0"/>
<dbReference type="PANTHER" id="PTHR33542:SF3">
    <property type="entry name" value="SIROHYDROCHLORIN FERROCHELATASE, CHLOROPLASTIC"/>
    <property type="match status" value="1"/>
</dbReference>
<evidence type="ECO:0000313" key="3">
    <source>
        <dbReference type="EMBL" id="APW64586.1"/>
    </source>
</evidence>
<dbReference type="KEGG" id="alp:LPB137_01405"/>
<dbReference type="InterPro" id="IPR002762">
    <property type="entry name" value="CbiX-like"/>
</dbReference>
<dbReference type="STRING" id="1850254.LPB137_01405"/>
<dbReference type="Proteomes" id="UP000186074">
    <property type="component" value="Chromosome"/>
</dbReference>
<dbReference type="Pfam" id="PF01903">
    <property type="entry name" value="CbiX"/>
    <property type="match status" value="1"/>
</dbReference>
<dbReference type="CDD" id="cd03416">
    <property type="entry name" value="CbiX_SirB_N"/>
    <property type="match status" value="1"/>
</dbReference>
<name>A0A1P8KJA0_9BACT</name>
<evidence type="ECO:0000313" key="4">
    <source>
        <dbReference type="Proteomes" id="UP000186074"/>
    </source>
</evidence>
<dbReference type="EMBL" id="CP019070">
    <property type="protein sequence ID" value="APW64586.1"/>
    <property type="molecule type" value="Genomic_DNA"/>
</dbReference>
<dbReference type="Gene3D" id="3.40.50.1400">
    <property type="match status" value="1"/>
</dbReference>
<accession>A0A1P8KJA0</accession>
<evidence type="ECO:0008006" key="5">
    <source>
        <dbReference type="Google" id="ProtNLM"/>
    </source>
</evidence>
<dbReference type="RefSeq" id="WP_076083378.1">
    <property type="nucleotide sequence ID" value="NZ_CP019070.1"/>
</dbReference>
<keyword evidence="1" id="KW-0479">Metal-binding</keyword>
<sequence>MKAIIFIAHGSKKDKSNNEFKALVENISKNVKTYELKKAAFLELASPSIEETALEFIKKGAKDISFYPFFLNSGKHVLIDLPEIIDGLKKEYKDINFTLLEHFGKSKRIEEIILSDIE</sequence>
<dbReference type="GO" id="GO:0016829">
    <property type="term" value="F:lyase activity"/>
    <property type="evidence" value="ECO:0007669"/>
    <property type="project" value="UniProtKB-KW"/>
</dbReference>
<dbReference type="InterPro" id="IPR050963">
    <property type="entry name" value="Sirohydro_Cobaltochel/CbiX"/>
</dbReference>
<dbReference type="GO" id="GO:0046872">
    <property type="term" value="F:metal ion binding"/>
    <property type="evidence" value="ECO:0007669"/>
    <property type="project" value="UniProtKB-KW"/>
</dbReference>
<dbReference type="SUPFAM" id="SSF53800">
    <property type="entry name" value="Chelatase"/>
    <property type="match status" value="1"/>
</dbReference>
<dbReference type="OrthoDB" id="9797895at2"/>
<evidence type="ECO:0000256" key="1">
    <source>
        <dbReference type="ARBA" id="ARBA00022723"/>
    </source>
</evidence>
<proteinExistence type="predicted"/>
<keyword evidence="2" id="KW-0456">Lyase</keyword>
<protein>
    <recommendedName>
        <fullName evidence="5">Cobalamin biosynthesis protein CbiX</fullName>
    </recommendedName>
</protein>